<evidence type="ECO:0000256" key="1">
    <source>
        <dbReference type="SAM" id="Phobius"/>
    </source>
</evidence>
<name>A0A5Q2N1F1_9FIRM</name>
<reference evidence="3" key="1">
    <citation type="submission" date="2019-11" db="EMBL/GenBank/DDBJ databases">
        <title>Genome sequence of Heliorestis convoluta strain HH, an alkaliphilic and minimalistic phototrophic bacterium from a soda lake in Egypt.</title>
        <authorList>
            <person name="Dewey E.D."/>
            <person name="Stokes L.M."/>
            <person name="Burchell B.M."/>
            <person name="Shaffer K.N."/>
            <person name="Huntington A.M."/>
            <person name="Baker J.M."/>
            <person name="Nadendla S."/>
            <person name="Giglio M.G."/>
            <person name="Touchman J.W."/>
            <person name="Blankenship R.E."/>
            <person name="Madigan M.T."/>
            <person name="Sattley W.M."/>
        </authorList>
    </citation>
    <scope>NUCLEOTIDE SEQUENCE [LARGE SCALE GENOMIC DNA]</scope>
    <source>
        <strain evidence="3">HH</strain>
    </source>
</reference>
<keyword evidence="1" id="KW-1133">Transmembrane helix</keyword>
<accession>A0A5Q2N1F1</accession>
<sequence>MMTASLFPSFTKESNVIPVLFFFLCCIHKFLFFHVCFCFISKRFQHHSFDEK</sequence>
<keyword evidence="3" id="KW-1185">Reference proteome</keyword>
<keyword evidence="1" id="KW-0812">Transmembrane</keyword>
<dbReference type="Proteomes" id="UP000366051">
    <property type="component" value="Chromosome"/>
</dbReference>
<proteinExistence type="predicted"/>
<dbReference type="KEGG" id="hcv:FTV88_0196"/>
<organism evidence="2 3">
    <name type="scientific">Heliorestis convoluta</name>
    <dbReference type="NCBI Taxonomy" id="356322"/>
    <lineage>
        <taxon>Bacteria</taxon>
        <taxon>Bacillati</taxon>
        <taxon>Bacillota</taxon>
        <taxon>Clostridia</taxon>
        <taxon>Eubacteriales</taxon>
        <taxon>Heliobacteriaceae</taxon>
        <taxon>Heliorestis</taxon>
    </lineage>
</organism>
<gene>
    <name evidence="2" type="ORF">FTV88_0196</name>
</gene>
<dbReference type="EMBL" id="CP045875">
    <property type="protein sequence ID" value="QGG46375.1"/>
    <property type="molecule type" value="Genomic_DNA"/>
</dbReference>
<evidence type="ECO:0000313" key="2">
    <source>
        <dbReference type="EMBL" id="QGG46375.1"/>
    </source>
</evidence>
<dbReference type="AlphaFoldDB" id="A0A5Q2N1F1"/>
<keyword evidence="1" id="KW-0472">Membrane</keyword>
<feature type="transmembrane region" description="Helical" evidence="1">
    <location>
        <begin position="20"/>
        <end position="40"/>
    </location>
</feature>
<protein>
    <submittedName>
        <fullName evidence="2">Uncharacterized protein</fullName>
    </submittedName>
</protein>
<evidence type="ECO:0000313" key="3">
    <source>
        <dbReference type="Proteomes" id="UP000366051"/>
    </source>
</evidence>